<feature type="region of interest" description="Disordered" evidence="1">
    <location>
        <begin position="1"/>
        <end position="27"/>
    </location>
</feature>
<dbReference type="AlphaFoldDB" id="A0A080Z4Z1"/>
<gene>
    <name evidence="2" type="ORF">F444_20319</name>
</gene>
<dbReference type="EMBL" id="ANJA01003733">
    <property type="protein sequence ID" value="ETO61702.1"/>
    <property type="molecule type" value="Genomic_DNA"/>
</dbReference>
<evidence type="ECO:0000256" key="1">
    <source>
        <dbReference type="SAM" id="MobiDB-lite"/>
    </source>
</evidence>
<accession>A0A080Z4Z1</accession>
<comment type="caution">
    <text evidence="2">The sequence shown here is derived from an EMBL/GenBank/DDBJ whole genome shotgun (WGS) entry which is preliminary data.</text>
</comment>
<evidence type="ECO:0000313" key="2">
    <source>
        <dbReference type="EMBL" id="ETO61702.1"/>
    </source>
</evidence>
<proteinExistence type="predicted"/>
<reference evidence="2 3" key="1">
    <citation type="submission" date="2013-11" db="EMBL/GenBank/DDBJ databases">
        <title>The Genome Sequence of Phytophthora parasitica P1976.</title>
        <authorList>
            <consortium name="The Broad Institute Genomics Platform"/>
            <person name="Russ C."/>
            <person name="Tyler B."/>
            <person name="Panabieres F."/>
            <person name="Shan W."/>
            <person name="Tripathy S."/>
            <person name="Grunwald N."/>
            <person name="Machado M."/>
            <person name="Johnson C.S."/>
            <person name="Walker B."/>
            <person name="Young S."/>
            <person name="Zeng Q."/>
            <person name="Gargeya S."/>
            <person name="Fitzgerald M."/>
            <person name="Haas B."/>
            <person name="Abouelleil A."/>
            <person name="Allen A.W."/>
            <person name="Alvarado L."/>
            <person name="Arachchi H.M."/>
            <person name="Berlin A.M."/>
            <person name="Chapman S.B."/>
            <person name="Gainer-Dewar J."/>
            <person name="Goldberg J."/>
            <person name="Griggs A."/>
            <person name="Gujja S."/>
            <person name="Hansen M."/>
            <person name="Howarth C."/>
            <person name="Imamovic A."/>
            <person name="Ireland A."/>
            <person name="Larimer J."/>
            <person name="McCowan C."/>
            <person name="Murphy C."/>
            <person name="Pearson M."/>
            <person name="Poon T.W."/>
            <person name="Priest M."/>
            <person name="Roberts A."/>
            <person name="Saif S."/>
            <person name="Shea T."/>
            <person name="Sisk P."/>
            <person name="Sykes S."/>
            <person name="Wortman J."/>
            <person name="Nusbaum C."/>
            <person name="Birren B."/>
        </authorList>
    </citation>
    <scope>NUCLEOTIDE SEQUENCE [LARGE SCALE GENOMIC DNA]</scope>
    <source>
        <strain evidence="2 3">P1976</strain>
    </source>
</reference>
<evidence type="ECO:0000313" key="3">
    <source>
        <dbReference type="Proteomes" id="UP000028582"/>
    </source>
</evidence>
<dbReference type="Proteomes" id="UP000028582">
    <property type="component" value="Unassembled WGS sequence"/>
</dbReference>
<organism evidence="2 3">
    <name type="scientific">Phytophthora nicotianae P1976</name>
    <dbReference type="NCBI Taxonomy" id="1317066"/>
    <lineage>
        <taxon>Eukaryota</taxon>
        <taxon>Sar</taxon>
        <taxon>Stramenopiles</taxon>
        <taxon>Oomycota</taxon>
        <taxon>Peronosporomycetes</taxon>
        <taxon>Peronosporales</taxon>
        <taxon>Peronosporaceae</taxon>
        <taxon>Phytophthora</taxon>
    </lineage>
</organism>
<name>A0A080Z4Z1_PHYNI</name>
<sequence>MIEKMDDPTIPIASKIKERKRSKKMNGPWLKTQMANFMEASSDRTAERLASGA</sequence>
<protein>
    <submittedName>
        <fullName evidence="2">Uncharacterized protein</fullName>
    </submittedName>
</protein>